<keyword evidence="2" id="KW-1185">Reference proteome</keyword>
<reference evidence="1" key="1">
    <citation type="submission" date="2022-05" db="EMBL/GenBank/DDBJ databases">
        <title>The Musa troglodytarum L. genome provides insights into the mechanism of non-climacteric behaviour and enrichment of carotenoids.</title>
        <authorList>
            <person name="Wang J."/>
        </authorList>
    </citation>
    <scope>NUCLEOTIDE SEQUENCE</scope>
    <source>
        <tissue evidence="1">Leaf</tissue>
    </source>
</reference>
<dbReference type="Proteomes" id="UP001055439">
    <property type="component" value="Chromosome 2"/>
</dbReference>
<name>A0A9E7F334_9LILI</name>
<protein>
    <submittedName>
        <fullName evidence="1">Uncharacterized protein</fullName>
    </submittedName>
</protein>
<evidence type="ECO:0000313" key="1">
    <source>
        <dbReference type="EMBL" id="URD88864.1"/>
    </source>
</evidence>
<dbReference type="EMBL" id="CP097504">
    <property type="protein sequence ID" value="URD88864.1"/>
    <property type="molecule type" value="Genomic_DNA"/>
</dbReference>
<proteinExistence type="predicted"/>
<evidence type="ECO:0000313" key="2">
    <source>
        <dbReference type="Proteomes" id="UP001055439"/>
    </source>
</evidence>
<gene>
    <name evidence="1" type="ORF">MUK42_28796</name>
</gene>
<sequence>MTIYLVLLHDGEVTVSAFYIGFEKSSGVIFHGFVPKTVTLLHDLDSRTASLLSKAVCSLQRRVDRPDDKLPKQEKE</sequence>
<organism evidence="1 2">
    <name type="scientific">Musa troglodytarum</name>
    <name type="common">fe'i banana</name>
    <dbReference type="NCBI Taxonomy" id="320322"/>
    <lineage>
        <taxon>Eukaryota</taxon>
        <taxon>Viridiplantae</taxon>
        <taxon>Streptophyta</taxon>
        <taxon>Embryophyta</taxon>
        <taxon>Tracheophyta</taxon>
        <taxon>Spermatophyta</taxon>
        <taxon>Magnoliopsida</taxon>
        <taxon>Liliopsida</taxon>
        <taxon>Zingiberales</taxon>
        <taxon>Musaceae</taxon>
        <taxon>Musa</taxon>
    </lineage>
</organism>
<dbReference type="AlphaFoldDB" id="A0A9E7F334"/>
<accession>A0A9E7F334</accession>